<dbReference type="OrthoDB" id="73788at2759"/>
<feature type="region of interest" description="Disordered" evidence="1">
    <location>
        <begin position="175"/>
        <end position="380"/>
    </location>
</feature>
<accession>A0A210QJ29</accession>
<comment type="caution">
    <text evidence="3">The sequence shown here is derived from an EMBL/GenBank/DDBJ whole genome shotgun (WGS) entry which is preliminary data.</text>
</comment>
<dbReference type="Proteomes" id="UP000242188">
    <property type="component" value="Unassembled WGS sequence"/>
</dbReference>
<dbReference type="PROSITE" id="PS50858">
    <property type="entry name" value="BSD"/>
    <property type="match status" value="1"/>
</dbReference>
<feature type="compositionally biased region" description="Acidic residues" evidence="1">
    <location>
        <begin position="180"/>
        <end position="190"/>
    </location>
</feature>
<evidence type="ECO:0000313" key="4">
    <source>
        <dbReference type="Proteomes" id="UP000242188"/>
    </source>
</evidence>
<reference evidence="3 4" key="1">
    <citation type="journal article" date="2017" name="Nat. Ecol. Evol.">
        <title>Scallop genome provides insights into evolution of bilaterian karyotype and development.</title>
        <authorList>
            <person name="Wang S."/>
            <person name="Zhang J."/>
            <person name="Jiao W."/>
            <person name="Li J."/>
            <person name="Xun X."/>
            <person name="Sun Y."/>
            <person name="Guo X."/>
            <person name="Huan P."/>
            <person name="Dong B."/>
            <person name="Zhang L."/>
            <person name="Hu X."/>
            <person name="Sun X."/>
            <person name="Wang J."/>
            <person name="Zhao C."/>
            <person name="Wang Y."/>
            <person name="Wang D."/>
            <person name="Huang X."/>
            <person name="Wang R."/>
            <person name="Lv J."/>
            <person name="Li Y."/>
            <person name="Zhang Z."/>
            <person name="Liu B."/>
            <person name="Lu W."/>
            <person name="Hui Y."/>
            <person name="Liang J."/>
            <person name="Zhou Z."/>
            <person name="Hou R."/>
            <person name="Li X."/>
            <person name="Liu Y."/>
            <person name="Li H."/>
            <person name="Ning X."/>
            <person name="Lin Y."/>
            <person name="Zhao L."/>
            <person name="Xing Q."/>
            <person name="Dou J."/>
            <person name="Li Y."/>
            <person name="Mao J."/>
            <person name="Guo H."/>
            <person name="Dou H."/>
            <person name="Li T."/>
            <person name="Mu C."/>
            <person name="Jiang W."/>
            <person name="Fu Q."/>
            <person name="Fu X."/>
            <person name="Miao Y."/>
            <person name="Liu J."/>
            <person name="Yu Q."/>
            <person name="Li R."/>
            <person name="Liao H."/>
            <person name="Li X."/>
            <person name="Kong Y."/>
            <person name="Jiang Z."/>
            <person name="Chourrout D."/>
            <person name="Li R."/>
            <person name="Bao Z."/>
        </authorList>
    </citation>
    <scope>NUCLEOTIDE SEQUENCE [LARGE SCALE GENOMIC DNA]</scope>
    <source>
        <strain evidence="3 4">PY_sf001</strain>
    </source>
</reference>
<sequence>MVKKDLSDYTCTMQQDTSQVMAMTSEKMKEMKEKEGGPRYGFASFLEDLTKSLVVEAEDKYDKPIPVPTTDPMFDRAKARLHAVQVDPGTYCNKPSGDPEAFQEWVKTFSMDEVKGDVSELLVSKVEVRALYTKLVPSEISHADFWQRYFYKVNQLHLDEARKLALMKRAERAEVKEDSISWDESDDEEVGGSKEKVKGAHSLDVSNQERLAPKPDKVDIEPEETQPELRGVGTSKDETVTSEAINESLQQGNISVINNETSIPKENEEVERSAKEKEEKCDNDSVNEKKTEQDSKTEPEGDSDCRPDEQITTELLKEEKTEADVNDSENMTHGDRSSLEISVKEKGDVVVVNPDRDSPSSESDGKKDGVSTDDDWEQDFDVELTEEDMKAADEIAKKLNLSAADYTKLTGDVGEDWENWE</sequence>
<feature type="compositionally biased region" description="Acidic residues" evidence="1">
    <location>
        <begin position="371"/>
        <end position="380"/>
    </location>
</feature>
<evidence type="ECO:0000313" key="3">
    <source>
        <dbReference type="EMBL" id="OWF48621.1"/>
    </source>
</evidence>
<evidence type="ECO:0000256" key="1">
    <source>
        <dbReference type="SAM" id="MobiDB-lite"/>
    </source>
</evidence>
<keyword evidence="4" id="KW-1185">Reference proteome</keyword>
<dbReference type="Pfam" id="PF03909">
    <property type="entry name" value="BSD"/>
    <property type="match status" value="1"/>
</dbReference>
<dbReference type="PANTHER" id="PTHR16019:SF5">
    <property type="entry name" value="BSD DOMAIN-CONTAINING PROTEIN 1"/>
    <property type="match status" value="1"/>
</dbReference>
<dbReference type="PANTHER" id="PTHR16019">
    <property type="entry name" value="SYNAPSE-ASSOCIATED PROTEIN"/>
    <property type="match status" value="1"/>
</dbReference>
<dbReference type="InterPro" id="IPR005607">
    <property type="entry name" value="BSD_dom"/>
</dbReference>
<evidence type="ECO:0000259" key="2">
    <source>
        <dbReference type="PROSITE" id="PS50858"/>
    </source>
</evidence>
<feature type="compositionally biased region" description="Polar residues" evidence="1">
    <location>
        <begin position="241"/>
        <end position="262"/>
    </location>
</feature>
<name>A0A210QJ29_MIZYE</name>
<dbReference type="SMART" id="SM00751">
    <property type="entry name" value="BSD"/>
    <property type="match status" value="1"/>
</dbReference>
<protein>
    <submittedName>
        <fullName evidence="3">BSD domain-containing protein 1</fullName>
    </submittedName>
</protein>
<feature type="compositionally biased region" description="Basic and acidic residues" evidence="1">
    <location>
        <begin position="211"/>
        <end position="220"/>
    </location>
</feature>
<organism evidence="3 4">
    <name type="scientific">Mizuhopecten yessoensis</name>
    <name type="common">Japanese scallop</name>
    <name type="synonym">Patinopecten yessoensis</name>
    <dbReference type="NCBI Taxonomy" id="6573"/>
    <lineage>
        <taxon>Eukaryota</taxon>
        <taxon>Metazoa</taxon>
        <taxon>Spiralia</taxon>
        <taxon>Lophotrochozoa</taxon>
        <taxon>Mollusca</taxon>
        <taxon>Bivalvia</taxon>
        <taxon>Autobranchia</taxon>
        <taxon>Pteriomorphia</taxon>
        <taxon>Pectinida</taxon>
        <taxon>Pectinoidea</taxon>
        <taxon>Pectinidae</taxon>
        <taxon>Mizuhopecten</taxon>
    </lineage>
</organism>
<dbReference type="SUPFAM" id="SSF140383">
    <property type="entry name" value="BSD domain-like"/>
    <property type="match status" value="1"/>
</dbReference>
<proteinExistence type="predicted"/>
<feature type="compositionally biased region" description="Basic and acidic residues" evidence="1">
    <location>
        <begin position="263"/>
        <end position="323"/>
    </location>
</feature>
<dbReference type="GO" id="GO:0005737">
    <property type="term" value="C:cytoplasm"/>
    <property type="evidence" value="ECO:0007669"/>
    <property type="project" value="TreeGrafter"/>
</dbReference>
<dbReference type="Gene3D" id="1.10.3970.10">
    <property type="entry name" value="BSD domain"/>
    <property type="match status" value="1"/>
</dbReference>
<dbReference type="InterPro" id="IPR035925">
    <property type="entry name" value="BSD_dom_sf"/>
</dbReference>
<dbReference type="EMBL" id="NEDP02003460">
    <property type="protein sequence ID" value="OWF48621.1"/>
    <property type="molecule type" value="Genomic_DNA"/>
</dbReference>
<dbReference type="AlphaFoldDB" id="A0A210QJ29"/>
<gene>
    <name evidence="3" type="ORF">KP79_PYT01145</name>
</gene>
<dbReference type="InterPro" id="IPR051494">
    <property type="entry name" value="BSD_domain-containing"/>
</dbReference>
<feature type="domain" description="BSD" evidence="2">
    <location>
        <begin position="105"/>
        <end position="157"/>
    </location>
</feature>
<dbReference type="STRING" id="6573.A0A210QJ29"/>
<feature type="compositionally biased region" description="Basic and acidic residues" evidence="1">
    <location>
        <begin position="330"/>
        <end position="370"/>
    </location>
</feature>